<dbReference type="InterPro" id="IPR018870">
    <property type="entry name" value="Tti2"/>
</dbReference>
<accession>A0AAI9WWC0</accession>
<comment type="similarity">
    <text evidence="1">Belongs to the TTI2 family.</text>
</comment>
<sequence>MLVEEVAEAAEVKGSKDIEKAVANLTSLHQPAERYYRDLQTIKSLHFINYEIVVALSFHSNPNLDWCSLENAQLVSSIIQANDLRPYLSEYVNQEFKPNLRKIENQVKSGLGRSGLRPRLIFQDQKFDPVPLAQAWFLIEVTKNKKNVRGEKKDDKDHNDDGDDAEINLLVLLLLIDCFQFDIQGKIQACKVLAQLKILTPKLVPQLRECLAKCLVHIPPVTPEESESLPLLTVALPNLYRVDDEFGTNLNYIDTIATILSSLTYVTNYPKTMIFLLQQLSVCINRIGIDVLISVSKIFYILNQIITNYAMLDKPEVVQTALKVENDILQVQSPLVYTFVFDLISAYAVLEKRIGNHKIEQVNEQKEKVNHKIEQVNEQKEKVNEQIEKVKEQIEINLTSLKGLAKVCDKVSEFEDLCTYIPS</sequence>
<organism evidence="3 4">
    <name type="scientific">Candida oxycetoniae</name>
    <dbReference type="NCBI Taxonomy" id="497107"/>
    <lineage>
        <taxon>Eukaryota</taxon>
        <taxon>Fungi</taxon>
        <taxon>Dikarya</taxon>
        <taxon>Ascomycota</taxon>
        <taxon>Saccharomycotina</taxon>
        <taxon>Pichiomycetes</taxon>
        <taxon>Debaryomycetaceae</taxon>
        <taxon>Candida/Lodderomyces clade</taxon>
        <taxon>Candida</taxon>
    </lineage>
</organism>
<keyword evidence="4" id="KW-1185">Reference proteome</keyword>
<keyword evidence="2" id="KW-0175">Coiled coil</keyword>
<dbReference type="RefSeq" id="XP_049178619.1">
    <property type="nucleotide sequence ID" value="XM_049325762.1"/>
</dbReference>
<reference evidence="3" key="1">
    <citation type="journal article" date="2022" name="DNA Res.">
        <title>Genome analysis of five recently described species of the CUG-Ser clade uncovers Candida theae as a new hybrid lineage with pathogenic potential in the Candida parapsilosis species complex.</title>
        <authorList>
            <person name="Mixao V."/>
            <person name="Del Olmo V."/>
            <person name="Hegedusova E."/>
            <person name="Saus E."/>
            <person name="Pryszcz L."/>
            <person name="Cillingova A."/>
            <person name="Nosek J."/>
            <person name="Gabaldon T."/>
        </authorList>
    </citation>
    <scope>NUCLEOTIDE SEQUENCE</scope>
    <source>
        <strain evidence="3">CBS 10844</strain>
    </source>
</reference>
<feature type="coiled-coil region" evidence="2">
    <location>
        <begin position="359"/>
        <end position="397"/>
    </location>
</feature>
<dbReference type="AlphaFoldDB" id="A0AAI9WWC0"/>
<dbReference type="EMBL" id="JAHUZD010000140">
    <property type="protein sequence ID" value="KAI3402872.2"/>
    <property type="molecule type" value="Genomic_DNA"/>
</dbReference>
<dbReference type="GeneID" id="73381948"/>
<evidence type="ECO:0000256" key="2">
    <source>
        <dbReference type="SAM" id="Coils"/>
    </source>
</evidence>
<evidence type="ECO:0000313" key="4">
    <source>
        <dbReference type="Proteomes" id="UP001202479"/>
    </source>
</evidence>
<evidence type="ECO:0000313" key="3">
    <source>
        <dbReference type="EMBL" id="KAI3402872.2"/>
    </source>
</evidence>
<proteinExistence type="inferred from homology"/>
<comment type="caution">
    <text evidence="3">The sequence shown here is derived from an EMBL/GenBank/DDBJ whole genome shotgun (WGS) entry which is preliminary data.</text>
</comment>
<dbReference type="Pfam" id="PF10521">
    <property type="entry name" value="Tti2"/>
    <property type="match status" value="1"/>
</dbReference>
<protein>
    <submittedName>
        <fullName evidence="3">Uncharacterized protein</fullName>
    </submittedName>
</protein>
<evidence type="ECO:0000256" key="1">
    <source>
        <dbReference type="ARBA" id="ARBA00034736"/>
    </source>
</evidence>
<name>A0AAI9WWC0_9ASCO</name>
<gene>
    <name evidence="3" type="ORF">KGF56_004333</name>
</gene>
<dbReference type="Proteomes" id="UP001202479">
    <property type="component" value="Unassembled WGS sequence"/>
</dbReference>
<dbReference type="GO" id="GO:0110078">
    <property type="term" value="C:TTT Hsp90 cochaperone complex"/>
    <property type="evidence" value="ECO:0007669"/>
    <property type="project" value="InterPro"/>
</dbReference>